<accession>A0ABQ3P8H6</accession>
<feature type="compositionally biased region" description="Basic residues" evidence="1">
    <location>
        <begin position="40"/>
        <end position="49"/>
    </location>
</feature>
<feature type="region of interest" description="Disordered" evidence="1">
    <location>
        <begin position="1"/>
        <end position="49"/>
    </location>
</feature>
<proteinExistence type="predicted"/>
<evidence type="ECO:0000256" key="1">
    <source>
        <dbReference type="SAM" id="MobiDB-lite"/>
    </source>
</evidence>
<protein>
    <submittedName>
        <fullName evidence="2">Uncharacterized protein</fullName>
    </submittedName>
</protein>
<comment type="caution">
    <text evidence="2">The sequence shown here is derived from an EMBL/GenBank/DDBJ whole genome shotgun (WGS) entry which is preliminary data.</text>
</comment>
<sequence length="49" mass="5242">MTDDSTEAAQESQQREARDPGAGRHRGSAAPVEESSTAPHGRHRREGDG</sequence>
<reference evidence="2" key="1">
    <citation type="submission" date="2024-05" db="EMBL/GenBank/DDBJ databases">
        <title>Whole genome shotgun sequence of Streptomyces hydrogenans NBRC 13475.</title>
        <authorList>
            <person name="Komaki H."/>
            <person name="Tamura T."/>
        </authorList>
    </citation>
    <scope>NUCLEOTIDE SEQUENCE</scope>
    <source>
        <strain evidence="2">NBRC 13475</strain>
    </source>
</reference>
<organism evidence="2 3">
    <name type="scientific">Streptomyces hydrogenans</name>
    <dbReference type="NCBI Taxonomy" id="1873719"/>
    <lineage>
        <taxon>Bacteria</taxon>
        <taxon>Bacillati</taxon>
        <taxon>Actinomycetota</taxon>
        <taxon>Actinomycetes</taxon>
        <taxon>Kitasatosporales</taxon>
        <taxon>Streptomycetaceae</taxon>
        <taxon>Streptomyces</taxon>
    </lineage>
</organism>
<dbReference type="Proteomes" id="UP001052739">
    <property type="component" value="Unassembled WGS sequence"/>
</dbReference>
<dbReference type="EMBL" id="BNDW01000019">
    <property type="protein sequence ID" value="GHI21328.1"/>
    <property type="molecule type" value="Genomic_DNA"/>
</dbReference>
<feature type="compositionally biased region" description="Basic and acidic residues" evidence="1">
    <location>
        <begin position="13"/>
        <end position="22"/>
    </location>
</feature>
<evidence type="ECO:0000313" key="3">
    <source>
        <dbReference type="Proteomes" id="UP001052739"/>
    </source>
</evidence>
<evidence type="ECO:0000313" key="2">
    <source>
        <dbReference type="EMBL" id="GHI21328.1"/>
    </source>
</evidence>
<dbReference type="RefSeq" id="WP_190226047.1">
    <property type="nucleotide sequence ID" value="NZ_BNBS01000148.1"/>
</dbReference>
<name>A0ABQ3P8H6_9ACTN</name>
<gene>
    <name evidence="2" type="ORF">Shyd_26990</name>
</gene>
<keyword evidence="3" id="KW-1185">Reference proteome</keyword>